<evidence type="ECO:0000313" key="4">
    <source>
        <dbReference type="Proteomes" id="UP000192596"/>
    </source>
</evidence>
<feature type="chain" id="PRO_5012190118" evidence="2">
    <location>
        <begin position="20"/>
        <end position="198"/>
    </location>
</feature>
<feature type="signal peptide" evidence="2">
    <location>
        <begin position="1"/>
        <end position="19"/>
    </location>
</feature>
<feature type="compositionally biased region" description="Low complexity" evidence="1">
    <location>
        <begin position="82"/>
        <end position="103"/>
    </location>
</feature>
<keyword evidence="2" id="KW-0732">Signal</keyword>
<gene>
    <name evidence="3" type="ORF">B0A48_01424</name>
</gene>
<feature type="region of interest" description="Disordered" evidence="1">
    <location>
        <begin position="79"/>
        <end position="105"/>
    </location>
</feature>
<dbReference type="EMBL" id="NAJO01000002">
    <property type="protein sequence ID" value="OQO14545.1"/>
    <property type="molecule type" value="Genomic_DNA"/>
</dbReference>
<dbReference type="InParanoid" id="A0A1V8TT19"/>
<name>A0A1V8TT19_9PEZI</name>
<proteinExistence type="predicted"/>
<reference evidence="4" key="1">
    <citation type="submission" date="2017-03" db="EMBL/GenBank/DDBJ databases">
        <title>Genomes of endolithic fungi from Antarctica.</title>
        <authorList>
            <person name="Coleine C."/>
            <person name="Masonjones S."/>
            <person name="Stajich J.E."/>
        </authorList>
    </citation>
    <scope>NUCLEOTIDE SEQUENCE [LARGE SCALE GENOMIC DNA]</scope>
    <source>
        <strain evidence="4">CCFEE 5527</strain>
    </source>
</reference>
<keyword evidence="4" id="KW-1185">Reference proteome</keyword>
<evidence type="ECO:0000313" key="3">
    <source>
        <dbReference type="EMBL" id="OQO14545.1"/>
    </source>
</evidence>
<evidence type="ECO:0000256" key="2">
    <source>
        <dbReference type="SAM" id="SignalP"/>
    </source>
</evidence>
<dbReference type="Proteomes" id="UP000192596">
    <property type="component" value="Unassembled WGS sequence"/>
</dbReference>
<evidence type="ECO:0000256" key="1">
    <source>
        <dbReference type="SAM" id="MobiDB-lite"/>
    </source>
</evidence>
<organism evidence="3 4">
    <name type="scientific">Cryoendolithus antarcticus</name>
    <dbReference type="NCBI Taxonomy" id="1507870"/>
    <lineage>
        <taxon>Eukaryota</taxon>
        <taxon>Fungi</taxon>
        <taxon>Dikarya</taxon>
        <taxon>Ascomycota</taxon>
        <taxon>Pezizomycotina</taxon>
        <taxon>Dothideomycetes</taxon>
        <taxon>Dothideomycetidae</taxon>
        <taxon>Cladosporiales</taxon>
        <taxon>Cladosporiaceae</taxon>
        <taxon>Cryoendolithus</taxon>
    </lineage>
</organism>
<comment type="caution">
    <text evidence="3">The sequence shown here is derived from an EMBL/GenBank/DDBJ whole genome shotgun (WGS) entry which is preliminary data.</text>
</comment>
<dbReference type="AlphaFoldDB" id="A0A1V8TT19"/>
<protein>
    <submittedName>
        <fullName evidence="3">Uncharacterized protein</fullName>
    </submittedName>
</protein>
<feature type="region of interest" description="Disordered" evidence="1">
    <location>
        <begin position="122"/>
        <end position="162"/>
    </location>
</feature>
<sequence length="198" mass="22111">MSFCLLVLLLYLLSSPLLRIHRRKILEELYFTTIASSSNMISSFLFPEDIAPPSYVPIAPRRPQRPTIRVVPTPASALRPCSAVRPSHARSPSAPASQSPAVPTHVKRPSLISLASFSSSSSASSTIESQPKRSGSIMRFKSLSLSKEGREKERTMKREDRERKIREMELSPIVDEEFWRTGKYGTGDEGKGWGYGVF</sequence>
<accession>A0A1V8TT19</accession>
<feature type="compositionally biased region" description="Basic and acidic residues" evidence="1">
    <location>
        <begin position="147"/>
        <end position="162"/>
    </location>
</feature>